<keyword evidence="5" id="KW-0926">Vacuole</keyword>
<dbReference type="Gene3D" id="3.40.30.10">
    <property type="entry name" value="Glutaredoxin"/>
    <property type="match status" value="1"/>
</dbReference>
<organism evidence="13 14">
    <name type="scientific">Brassica carinata</name>
    <name type="common">Ethiopian mustard</name>
    <name type="synonym">Abyssinian cabbage</name>
    <dbReference type="NCBI Taxonomy" id="52824"/>
    <lineage>
        <taxon>Eukaryota</taxon>
        <taxon>Viridiplantae</taxon>
        <taxon>Streptophyta</taxon>
        <taxon>Embryophyta</taxon>
        <taxon>Tracheophyta</taxon>
        <taxon>Spermatophyta</taxon>
        <taxon>Magnoliopsida</taxon>
        <taxon>eudicotyledons</taxon>
        <taxon>Gunneridae</taxon>
        <taxon>Pentapetalae</taxon>
        <taxon>rosids</taxon>
        <taxon>malvids</taxon>
        <taxon>Brassicales</taxon>
        <taxon>Brassicaceae</taxon>
        <taxon>Brassiceae</taxon>
        <taxon>Brassica</taxon>
    </lineage>
</organism>
<dbReference type="EMBL" id="JAAMPC010000012">
    <property type="protein sequence ID" value="KAG2276441.1"/>
    <property type="molecule type" value="Genomic_DNA"/>
</dbReference>
<dbReference type="AlphaFoldDB" id="A0A8X7UHT7"/>
<dbReference type="SFLD" id="SFLDG00358">
    <property type="entry name" value="Main_(cytGST)"/>
    <property type="match status" value="1"/>
</dbReference>
<dbReference type="InterPro" id="IPR040079">
    <property type="entry name" value="Glutathione_S-Trfase"/>
</dbReference>
<dbReference type="NCBIfam" id="TIGR01262">
    <property type="entry name" value="maiA"/>
    <property type="match status" value="1"/>
</dbReference>
<feature type="transmembrane region" description="Helical" evidence="10">
    <location>
        <begin position="123"/>
        <end position="142"/>
    </location>
</feature>
<dbReference type="InterPro" id="IPR040226">
    <property type="entry name" value="THH1/TOM1/TOM3"/>
</dbReference>
<dbReference type="Pfam" id="PF13409">
    <property type="entry name" value="GST_N_2"/>
    <property type="match status" value="1"/>
</dbReference>
<dbReference type="InterPro" id="IPR004046">
    <property type="entry name" value="GST_C"/>
</dbReference>
<keyword evidence="14" id="KW-1185">Reference proteome</keyword>
<protein>
    <recommendedName>
        <fullName evidence="4">glutathione transferase</fullName>
        <ecNumber evidence="4">2.5.1.18</ecNumber>
    </recommendedName>
</protein>
<comment type="catalytic activity">
    <reaction evidence="9">
        <text>RX + glutathione = an S-substituted glutathione + a halide anion + H(+)</text>
        <dbReference type="Rhea" id="RHEA:16437"/>
        <dbReference type="ChEBI" id="CHEBI:15378"/>
        <dbReference type="ChEBI" id="CHEBI:16042"/>
        <dbReference type="ChEBI" id="CHEBI:17792"/>
        <dbReference type="ChEBI" id="CHEBI:57925"/>
        <dbReference type="ChEBI" id="CHEBI:90779"/>
        <dbReference type="EC" id="2.5.1.18"/>
    </reaction>
</comment>
<dbReference type="PANTHER" id="PTHR31142">
    <property type="entry name" value="TOBAMOVIRUS MULTIPLICATION PROTEIN 1-LIKE ISOFORM X1"/>
    <property type="match status" value="1"/>
</dbReference>
<proteinExistence type="inferred from homology"/>
<dbReference type="SUPFAM" id="SSF47616">
    <property type="entry name" value="GST C-terminal domain-like"/>
    <property type="match status" value="1"/>
</dbReference>
<evidence type="ECO:0000256" key="7">
    <source>
        <dbReference type="ARBA" id="ARBA00022989"/>
    </source>
</evidence>
<evidence type="ECO:0000259" key="12">
    <source>
        <dbReference type="PROSITE" id="PS50405"/>
    </source>
</evidence>
<dbReference type="InterPro" id="IPR036282">
    <property type="entry name" value="Glutathione-S-Trfase_C_sf"/>
</dbReference>
<dbReference type="PROSITE" id="PS50404">
    <property type="entry name" value="GST_NTER"/>
    <property type="match status" value="1"/>
</dbReference>
<evidence type="ECO:0000259" key="11">
    <source>
        <dbReference type="PROSITE" id="PS50404"/>
    </source>
</evidence>
<reference evidence="13 14" key="1">
    <citation type="submission" date="2020-02" db="EMBL/GenBank/DDBJ databases">
        <authorList>
            <person name="Ma Q."/>
            <person name="Huang Y."/>
            <person name="Song X."/>
            <person name="Pei D."/>
        </authorList>
    </citation>
    <scope>NUCLEOTIDE SEQUENCE [LARGE SCALE GENOMIC DNA]</scope>
    <source>
        <strain evidence="13">Sxm20200214</strain>
        <tissue evidence="13">Leaf</tissue>
    </source>
</reference>
<feature type="domain" description="GST N-terminal" evidence="11">
    <location>
        <begin position="277"/>
        <end position="367"/>
    </location>
</feature>
<dbReference type="GO" id="GO:0009072">
    <property type="term" value="P:aromatic amino acid metabolic process"/>
    <property type="evidence" value="ECO:0007669"/>
    <property type="project" value="InterPro"/>
</dbReference>
<feature type="transmembrane region" description="Helical" evidence="10">
    <location>
        <begin position="48"/>
        <end position="72"/>
    </location>
</feature>
<dbReference type="GO" id="GO:0004364">
    <property type="term" value="F:glutathione transferase activity"/>
    <property type="evidence" value="ECO:0007669"/>
    <property type="project" value="UniProtKB-EC"/>
</dbReference>
<dbReference type="CDD" id="cd03042">
    <property type="entry name" value="GST_N_Zeta"/>
    <property type="match status" value="1"/>
</dbReference>
<dbReference type="Gene3D" id="1.20.1050.10">
    <property type="match status" value="1"/>
</dbReference>
<keyword evidence="8 10" id="KW-0472">Membrane</keyword>
<keyword evidence="7 10" id="KW-1133">Transmembrane helix</keyword>
<evidence type="ECO:0000313" key="14">
    <source>
        <dbReference type="Proteomes" id="UP000886595"/>
    </source>
</evidence>
<evidence type="ECO:0000256" key="10">
    <source>
        <dbReference type="SAM" id="Phobius"/>
    </source>
</evidence>
<comment type="subcellular location">
    <subcellularLocation>
        <location evidence="1">Vacuole membrane</location>
        <topology evidence="1">Multi-pass membrane protein</topology>
    </subcellularLocation>
</comment>
<feature type="transmembrane region" description="Helical" evidence="10">
    <location>
        <begin position="84"/>
        <end position="103"/>
    </location>
</feature>
<dbReference type="SUPFAM" id="SSF52833">
    <property type="entry name" value="Thioredoxin-like"/>
    <property type="match status" value="1"/>
</dbReference>
<evidence type="ECO:0000256" key="9">
    <source>
        <dbReference type="ARBA" id="ARBA00047960"/>
    </source>
</evidence>
<gene>
    <name evidence="13" type="ORF">Bca52824_058996</name>
</gene>
<comment type="similarity">
    <text evidence="2">Belongs to the plant tobamovirus multiplication TOM1 protein family.</text>
</comment>
<dbReference type="InterPro" id="IPR010987">
    <property type="entry name" value="Glutathione-S-Trfase_C-like"/>
</dbReference>
<evidence type="ECO:0000256" key="5">
    <source>
        <dbReference type="ARBA" id="ARBA00022554"/>
    </source>
</evidence>
<keyword evidence="6 10" id="KW-0812">Transmembrane</keyword>
<dbReference type="EC" id="2.5.1.18" evidence="4"/>
<feature type="transmembrane region" description="Helical" evidence="10">
    <location>
        <begin position="154"/>
        <end position="176"/>
    </location>
</feature>
<evidence type="ECO:0000256" key="2">
    <source>
        <dbReference type="ARBA" id="ARBA00006779"/>
    </source>
</evidence>
<name>A0A8X7UHT7_BRACI</name>
<sequence length="500" mass="56844">MRIGGVEIMQYASEMMTSSSPAVEAFDLKDASSWWSDVNKSPIWQDRIFHALALLYGIVSVVALIQLVRIQWRVPEYGWTTQKVFHFLNFVVNGVRAVVFVFRRDVQFMHPEILQHILLDIPSLAFFTTYALLVLFWAEIYYQARAVSTDGLRPGFFTINAVVYVVQIALWLVLWWKPVRVMVILSKMFFAGASLFAALGFLLYGGRLFLMLQSFPAESNGRRKKLQEVGYVTIICSTCFLIRCIMMCFAAFDEGANLDVLDHPILNFIYYLAEKKEKLKLYSYWKSSCSHRVRIALTLKGIEYEYVPVNPLKRDEFLKINPMAHNNVGDVMIRCISAVPALVDGDVVVSDSLAIIMYLDEKYPEPPLLPRDLHKRAVNYQAASIVFSGIQPYQNTPVARYIEEKTNAEEKTAWVNNAITKGFTALEDLLVSCTGKYATGDEVYLADLFLAPQIHAAINRFQINMEPYPTLAKCYESYNDLPAFQNAVPEKQPDAPASTS</sequence>
<dbReference type="OrthoDB" id="19798at2759"/>
<dbReference type="SFLD" id="SFLDS00019">
    <property type="entry name" value="Glutathione_Transferase_(cytos"/>
    <property type="match status" value="1"/>
</dbReference>
<dbReference type="InterPro" id="IPR005955">
    <property type="entry name" value="GST_Zeta"/>
</dbReference>
<evidence type="ECO:0000256" key="3">
    <source>
        <dbReference type="ARBA" id="ARBA00010007"/>
    </source>
</evidence>
<accession>A0A8X7UHT7</accession>
<dbReference type="InterPro" id="IPR009457">
    <property type="entry name" value="THH1/TOM1/TOM3_dom"/>
</dbReference>
<evidence type="ECO:0000256" key="1">
    <source>
        <dbReference type="ARBA" id="ARBA00004128"/>
    </source>
</evidence>
<feature type="domain" description="GST C-terminal" evidence="12">
    <location>
        <begin position="372"/>
        <end position="497"/>
    </location>
</feature>
<feature type="transmembrane region" description="Helical" evidence="10">
    <location>
        <begin position="188"/>
        <end position="210"/>
    </location>
</feature>
<evidence type="ECO:0000313" key="13">
    <source>
        <dbReference type="EMBL" id="KAG2276441.1"/>
    </source>
</evidence>
<dbReference type="GO" id="GO:0005774">
    <property type="term" value="C:vacuolar membrane"/>
    <property type="evidence" value="ECO:0007669"/>
    <property type="project" value="UniProtKB-SubCell"/>
</dbReference>
<dbReference type="InterPro" id="IPR034333">
    <property type="entry name" value="GST_Zeta_N"/>
</dbReference>
<dbReference type="PROSITE" id="PS50405">
    <property type="entry name" value="GST_CTER"/>
    <property type="match status" value="1"/>
</dbReference>
<evidence type="ECO:0000256" key="8">
    <source>
        <dbReference type="ARBA" id="ARBA00023136"/>
    </source>
</evidence>
<dbReference type="PANTHER" id="PTHR31142:SF29">
    <property type="entry name" value="THH1_TOM1_TOM3 DOMAIN-CONTAINING PROTEIN"/>
    <property type="match status" value="1"/>
</dbReference>
<comment type="caution">
    <text evidence="13">The sequence shown here is derived from an EMBL/GenBank/DDBJ whole genome shotgun (WGS) entry which is preliminary data.</text>
</comment>
<dbReference type="Pfam" id="PF14497">
    <property type="entry name" value="GST_C_3"/>
    <property type="match status" value="1"/>
</dbReference>
<dbReference type="InterPro" id="IPR036249">
    <property type="entry name" value="Thioredoxin-like_sf"/>
</dbReference>
<dbReference type="FunFam" id="1.20.1050.10:FF:000017">
    <property type="entry name" value="Maleylacetoacetate isomerase"/>
    <property type="match status" value="1"/>
</dbReference>
<dbReference type="Pfam" id="PF06454">
    <property type="entry name" value="THH1_TOM1-3_dom"/>
    <property type="match status" value="1"/>
</dbReference>
<dbReference type="CDD" id="cd03191">
    <property type="entry name" value="GST_C_Zeta"/>
    <property type="match status" value="1"/>
</dbReference>
<dbReference type="InterPro" id="IPR034330">
    <property type="entry name" value="GST_Zeta_C"/>
</dbReference>
<comment type="similarity">
    <text evidence="3">Belongs to the GST superfamily. Zeta family.</text>
</comment>
<dbReference type="Proteomes" id="UP000886595">
    <property type="component" value="Unassembled WGS sequence"/>
</dbReference>
<evidence type="ECO:0000256" key="6">
    <source>
        <dbReference type="ARBA" id="ARBA00022692"/>
    </source>
</evidence>
<evidence type="ECO:0000256" key="4">
    <source>
        <dbReference type="ARBA" id="ARBA00012452"/>
    </source>
</evidence>
<dbReference type="InterPro" id="IPR004045">
    <property type="entry name" value="Glutathione_S-Trfase_N"/>
</dbReference>